<proteinExistence type="predicted"/>
<name>A0ABD0LFP2_9CAEN</name>
<evidence type="ECO:0000313" key="2">
    <source>
        <dbReference type="Proteomes" id="UP001519460"/>
    </source>
</evidence>
<dbReference type="AlphaFoldDB" id="A0ABD0LFP2"/>
<gene>
    <name evidence="1" type="ORF">BaRGS_00010814</name>
</gene>
<sequence>MCFEAADVNPDLFLPDVTVPRHSLIGATEDNITMFCDKRDEVIECMRTSTLMCPDTQIVLPATGLDVDALNETVTLLCDNRQIYLHGVRCSANRSAAEDTCQRTLVTQLVELENQFQNINISLDVYSTDMCRIRLDNVRCDLKAMDERQEGAKCDDVIVGLRREQECSLVPAFCKTAFSGRLIDMCNPRLFYSDKRSAYAGKLKSNGSSALKQTSLVLAYALIVTALSSSFAL</sequence>
<dbReference type="EMBL" id="JACVVK020000054">
    <property type="protein sequence ID" value="KAK7497943.1"/>
    <property type="molecule type" value="Genomic_DNA"/>
</dbReference>
<comment type="caution">
    <text evidence="1">The sequence shown here is derived from an EMBL/GenBank/DDBJ whole genome shotgun (WGS) entry which is preliminary data.</text>
</comment>
<accession>A0ABD0LFP2</accession>
<evidence type="ECO:0000313" key="1">
    <source>
        <dbReference type="EMBL" id="KAK7497943.1"/>
    </source>
</evidence>
<protein>
    <submittedName>
        <fullName evidence="1">Uncharacterized protein</fullName>
    </submittedName>
</protein>
<reference evidence="1 2" key="1">
    <citation type="journal article" date="2023" name="Sci. Data">
        <title>Genome assembly of the Korean intertidal mud-creeper Batillaria attramentaria.</title>
        <authorList>
            <person name="Patra A.K."/>
            <person name="Ho P.T."/>
            <person name="Jun S."/>
            <person name="Lee S.J."/>
            <person name="Kim Y."/>
            <person name="Won Y.J."/>
        </authorList>
    </citation>
    <scope>NUCLEOTIDE SEQUENCE [LARGE SCALE GENOMIC DNA]</scope>
    <source>
        <strain evidence="1">Wonlab-2016</strain>
    </source>
</reference>
<keyword evidence="2" id="KW-1185">Reference proteome</keyword>
<dbReference type="Proteomes" id="UP001519460">
    <property type="component" value="Unassembled WGS sequence"/>
</dbReference>
<organism evidence="1 2">
    <name type="scientific">Batillaria attramentaria</name>
    <dbReference type="NCBI Taxonomy" id="370345"/>
    <lineage>
        <taxon>Eukaryota</taxon>
        <taxon>Metazoa</taxon>
        <taxon>Spiralia</taxon>
        <taxon>Lophotrochozoa</taxon>
        <taxon>Mollusca</taxon>
        <taxon>Gastropoda</taxon>
        <taxon>Caenogastropoda</taxon>
        <taxon>Sorbeoconcha</taxon>
        <taxon>Cerithioidea</taxon>
        <taxon>Batillariidae</taxon>
        <taxon>Batillaria</taxon>
    </lineage>
</organism>